<accession>A0ABW4MSE3</accession>
<dbReference type="Pfam" id="PF21095">
    <property type="entry name" value="CarD_C"/>
    <property type="match status" value="1"/>
</dbReference>
<evidence type="ECO:0000313" key="3">
    <source>
        <dbReference type="Proteomes" id="UP001597227"/>
    </source>
</evidence>
<evidence type="ECO:0000259" key="1">
    <source>
        <dbReference type="SMART" id="SM01058"/>
    </source>
</evidence>
<feature type="domain" description="CarD-like/TRCF RNAP-interacting" evidence="1">
    <location>
        <begin position="1"/>
        <end position="111"/>
    </location>
</feature>
<dbReference type="InterPro" id="IPR042215">
    <property type="entry name" value="CarD-like_C"/>
</dbReference>
<dbReference type="InterPro" id="IPR048792">
    <property type="entry name" value="CarD_C"/>
</dbReference>
<dbReference type="InterPro" id="IPR036101">
    <property type="entry name" value="CarD-like/TRCF_RID_sf"/>
</dbReference>
<sequence length="179" mass="20682">MFNIGDLVIYSNVGICQIDDICEKTYGGMTRTYYIMHPIDDNSLIIQNPVDNDRILMQGIIDKSESEELLESFKLPGIQWIDNSSERQKAYSGIASSGDRQEISRVLNTLLCKKHELEMNDKKLSEHDRRLLLYIQKILFKEFAITLDTTVEAVTKKINQMIAFKMNKTSRHEVAKYVN</sequence>
<evidence type="ECO:0000313" key="2">
    <source>
        <dbReference type="EMBL" id="MFD1780397.1"/>
    </source>
</evidence>
<protein>
    <submittedName>
        <fullName evidence="2">CarD family transcriptional regulator</fullName>
    </submittedName>
</protein>
<dbReference type="Gene3D" id="2.40.10.170">
    <property type="match status" value="1"/>
</dbReference>
<dbReference type="SMART" id="SM01058">
    <property type="entry name" value="CarD_TRCF"/>
    <property type="match status" value="1"/>
</dbReference>
<keyword evidence="3" id="KW-1185">Reference proteome</keyword>
<dbReference type="Gene3D" id="1.20.58.1290">
    <property type="entry name" value="CarD-like, C-terminal domain"/>
    <property type="match status" value="1"/>
</dbReference>
<dbReference type="InterPro" id="IPR052531">
    <property type="entry name" value="CarD-like_regulator"/>
</dbReference>
<dbReference type="EMBL" id="JBHUEK010000025">
    <property type="protein sequence ID" value="MFD1780397.1"/>
    <property type="molecule type" value="Genomic_DNA"/>
</dbReference>
<dbReference type="Proteomes" id="UP001597227">
    <property type="component" value="Unassembled WGS sequence"/>
</dbReference>
<dbReference type="Pfam" id="PF02559">
    <property type="entry name" value="CarD_TRCF_RID"/>
    <property type="match status" value="1"/>
</dbReference>
<dbReference type="PANTHER" id="PTHR38447">
    <property type="entry name" value="TRANSCRIPTION FACTOR YDEB-RELATED"/>
    <property type="match status" value="1"/>
</dbReference>
<dbReference type="InterPro" id="IPR003711">
    <property type="entry name" value="CarD-like/TRCF_RID"/>
</dbReference>
<proteinExistence type="predicted"/>
<gene>
    <name evidence="2" type="ORF">ACFSFW_17160</name>
</gene>
<organism evidence="2 3">
    <name type="scientific">Fredinandcohnia salidurans</name>
    <dbReference type="NCBI Taxonomy" id="2595041"/>
    <lineage>
        <taxon>Bacteria</taxon>
        <taxon>Bacillati</taxon>
        <taxon>Bacillota</taxon>
        <taxon>Bacilli</taxon>
        <taxon>Bacillales</taxon>
        <taxon>Bacillaceae</taxon>
        <taxon>Fredinandcohnia</taxon>
    </lineage>
</organism>
<name>A0ABW4MSE3_9BACI</name>
<dbReference type="RefSeq" id="WP_388040050.1">
    <property type="nucleotide sequence ID" value="NZ_JBHUEK010000025.1"/>
</dbReference>
<dbReference type="SUPFAM" id="SSF141259">
    <property type="entry name" value="CarD-like"/>
    <property type="match status" value="1"/>
</dbReference>
<dbReference type="PANTHER" id="PTHR38447:SF1">
    <property type="entry name" value="RNA POLYMERASE-BINDING TRANSCRIPTION FACTOR CARD"/>
    <property type="match status" value="1"/>
</dbReference>
<reference evidence="3" key="1">
    <citation type="journal article" date="2019" name="Int. J. Syst. Evol. Microbiol.">
        <title>The Global Catalogue of Microorganisms (GCM) 10K type strain sequencing project: providing services to taxonomists for standard genome sequencing and annotation.</title>
        <authorList>
            <consortium name="The Broad Institute Genomics Platform"/>
            <consortium name="The Broad Institute Genome Sequencing Center for Infectious Disease"/>
            <person name="Wu L."/>
            <person name="Ma J."/>
        </authorList>
    </citation>
    <scope>NUCLEOTIDE SEQUENCE [LARGE SCALE GENOMIC DNA]</scope>
    <source>
        <strain evidence="3">CCUG 15531</strain>
    </source>
</reference>
<comment type="caution">
    <text evidence="2">The sequence shown here is derived from an EMBL/GenBank/DDBJ whole genome shotgun (WGS) entry which is preliminary data.</text>
</comment>